<name>A0A6J4IBS1_9PROT</name>
<reference evidence="2" key="1">
    <citation type="submission" date="2020-02" db="EMBL/GenBank/DDBJ databases">
        <authorList>
            <person name="Meier V. D."/>
        </authorList>
    </citation>
    <scope>NUCLEOTIDE SEQUENCE</scope>
    <source>
        <strain evidence="2">AVDCRST_MAG08</strain>
    </source>
</reference>
<proteinExistence type="predicted"/>
<accession>A0A6J4IBS1</accession>
<dbReference type="AlphaFoldDB" id="A0A6J4IBS1"/>
<feature type="region of interest" description="Disordered" evidence="1">
    <location>
        <begin position="1"/>
        <end position="45"/>
    </location>
</feature>
<gene>
    <name evidence="2" type="ORF">AVDCRST_MAG08-1963</name>
</gene>
<organism evidence="2">
    <name type="scientific">uncultured Acetobacteraceae bacterium</name>
    <dbReference type="NCBI Taxonomy" id="169975"/>
    <lineage>
        <taxon>Bacteria</taxon>
        <taxon>Pseudomonadati</taxon>
        <taxon>Pseudomonadota</taxon>
        <taxon>Alphaproteobacteria</taxon>
        <taxon>Acetobacterales</taxon>
        <taxon>Acetobacteraceae</taxon>
        <taxon>environmental samples</taxon>
    </lineage>
</organism>
<evidence type="ECO:0000256" key="1">
    <source>
        <dbReference type="SAM" id="MobiDB-lite"/>
    </source>
</evidence>
<sequence>MLSFPVPPSRGLLPVSPLLGPGGVNRGADRAQGSVATGRDKGPRN</sequence>
<feature type="compositionally biased region" description="Low complexity" evidence="1">
    <location>
        <begin position="9"/>
        <end position="19"/>
    </location>
</feature>
<evidence type="ECO:0000313" key="2">
    <source>
        <dbReference type="EMBL" id="CAA9248146.1"/>
    </source>
</evidence>
<dbReference type="EMBL" id="CADCTG010000161">
    <property type="protein sequence ID" value="CAA9248146.1"/>
    <property type="molecule type" value="Genomic_DNA"/>
</dbReference>
<protein>
    <submittedName>
        <fullName evidence="2">Uncharacterized protein</fullName>
    </submittedName>
</protein>